<keyword evidence="2 6" id="KW-0732">Signal</keyword>
<evidence type="ECO:0000259" key="7">
    <source>
        <dbReference type="Pfam" id="PF13505"/>
    </source>
</evidence>
<evidence type="ECO:0000256" key="2">
    <source>
        <dbReference type="ARBA" id="ARBA00022729"/>
    </source>
</evidence>
<comment type="similarity">
    <text evidence="5">Belongs to the Omp25/RopB family.</text>
</comment>
<dbReference type="AlphaFoldDB" id="A0A975RPR8"/>
<evidence type="ECO:0000256" key="6">
    <source>
        <dbReference type="SAM" id="SignalP"/>
    </source>
</evidence>
<dbReference type="RefSeq" id="WP_215611816.1">
    <property type="nucleotide sequence ID" value="NZ_CP076135.1"/>
</dbReference>
<dbReference type="SUPFAM" id="SSF56925">
    <property type="entry name" value="OMPA-like"/>
    <property type="match status" value="1"/>
</dbReference>
<evidence type="ECO:0000313" key="8">
    <source>
        <dbReference type="EMBL" id="QWG16077.1"/>
    </source>
</evidence>
<feature type="signal peptide" evidence="6">
    <location>
        <begin position="1"/>
        <end position="21"/>
    </location>
</feature>
<evidence type="ECO:0000313" key="9">
    <source>
        <dbReference type="Proteomes" id="UP000680805"/>
    </source>
</evidence>
<evidence type="ECO:0000256" key="1">
    <source>
        <dbReference type="ARBA" id="ARBA00004442"/>
    </source>
</evidence>
<dbReference type="InterPro" id="IPR051692">
    <property type="entry name" value="OMP-like"/>
</dbReference>
<organism evidence="8 9">
    <name type="scientific">Bradyrhizobium sediminis</name>
    <dbReference type="NCBI Taxonomy" id="2840469"/>
    <lineage>
        <taxon>Bacteria</taxon>
        <taxon>Pseudomonadati</taxon>
        <taxon>Pseudomonadota</taxon>
        <taxon>Alphaproteobacteria</taxon>
        <taxon>Hyphomicrobiales</taxon>
        <taxon>Nitrobacteraceae</taxon>
        <taxon>Bradyrhizobium</taxon>
    </lineage>
</organism>
<feature type="domain" description="Outer membrane protein beta-barrel" evidence="7">
    <location>
        <begin position="9"/>
        <end position="270"/>
    </location>
</feature>
<evidence type="ECO:0000256" key="5">
    <source>
        <dbReference type="ARBA" id="ARBA00038306"/>
    </source>
</evidence>
<dbReference type="PANTHER" id="PTHR34001">
    <property type="entry name" value="BLL7405 PROTEIN"/>
    <property type="match status" value="1"/>
</dbReference>
<dbReference type="GO" id="GO:0009279">
    <property type="term" value="C:cell outer membrane"/>
    <property type="evidence" value="ECO:0007669"/>
    <property type="project" value="UniProtKB-SubCell"/>
</dbReference>
<dbReference type="Gene3D" id="2.40.160.20">
    <property type="match status" value="1"/>
</dbReference>
<gene>
    <name evidence="8" type="ORF">KMZ68_13575</name>
</gene>
<proteinExistence type="inferred from homology"/>
<protein>
    <submittedName>
        <fullName evidence="8">Outer membrane beta-barrel protein</fullName>
    </submittedName>
</protein>
<accession>A0A975RPR8</accession>
<dbReference type="InterPro" id="IPR011250">
    <property type="entry name" value="OMP/PagP_B-barrel"/>
</dbReference>
<sequence>MKRIFVACVAAVAIWSAPADAADPGWTGFYVGANGGYGWNSARISDAPGDQNTSYVFQGQPNVASSSASFDGKGWLGGVQAGYNWHLNQRWLAGVEADFDWSDIGGNGSAPTVIFLGNNPATLNVSQKVEWFGTLRARVGYLATADLLLFATGGLAYGKVNESASIVLPPGVANSQGNFGTGYACGGVYGDSTCFAGAGSRTSAGWTAGAGAEYRFSQHATVKLEYLYVNLGSGTFLVPAAHAGSLSPSILNASGEAAFNLVRVGLNYRF</sequence>
<dbReference type="KEGG" id="bsei:KMZ68_13575"/>
<dbReference type="PANTHER" id="PTHR34001:SF3">
    <property type="entry name" value="BLL7405 PROTEIN"/>
    <property type="match status" value="1"/>
</dbReference>
<feature type="chain" id="PRO_5037883056" evidence="6">
    <location>
        <begin position="22"/>
        <end position="270"/>
    </location>
</feature>
<keyword evidence="4" id="KW-0998">Cell outer membrane</keyword>
<evidence type="ECO:0000256" key="3">
    <source>
        <dbReference type="ARBA" id="ARBA00023136"/>
    </source>
</evidence>
<dbReference type="EMBL" id="CP076135">
    <property type="protein sequence ID" value="QWG16077.1"/>
    <property type="molecule type" value="Genomic_DNA"/>
</dbReference>
<evidence type="ECO:0000256" key="4">
    <source>
        <dbReference type="ARBA" id="ARBA00023237"/>
    </source>
</evidence>
<comment type="subcellular location">
    <subcellularLocation>
        <location evidence="1">Cell outer membrane</location>
    </subcellularLocation>
</comment>
<name>A0A975RPR8_9BRAD</name>
<dbReference type="InterPro" id="IPR027385">
    <property type="entry name" value="Beta-barrel_OMP"/>
</dbReference>
<keyword evidence="3" id="KW-0472">Membrane</keyword>
<reference evidence="8" key="1">
    <citation type="submission" date="2021-06" db="EMBL/GenBank/DDBJ databases">
        <title>Bradyrhizobium sp. S2-11-2 Genome sequencing.</title>
        <authorList>
            <person name="Jin L."/>
        </authorList>
    </citation>
    <scope>NUCLEOTIDE SEQUENCE</scope>
    <source>
        <strain evidence="8">S2-11-2</strain>
    </source>
</reference>
<dbReference type="Pfam" id="PF13505">
    <property type="entry name" value="OMP_b-brl"/>
    <property type="match status" value="1"/>
</dbReference>
<dbReference type="Proteomes" id="UP000680805">
    <property type="component" value="Chromosome"/>
</dbReference>